<evidence type="ECO:0000256" key="2">
    <source>
        <dbReference type="SAM" id="MobiDB-lite"/>
    </source>
</evidence>
<dbReference type="InterPro" id="IPR000914">
    <property type="entry name" value="SBP_5_dom"/>
</dbReference>
<gene>
    <name evidence="5" type="ORF">P245_02465</name>
</gene>
<evidence type="ECO:0000256" key="3">
    <source>
        <dbReference type="SAM" id="SignalP"/>
    </source>
</evidence>
<evidence type="ECO:0000313" key="5">
    <source>
        <dbReference type="EMBL" id="KGH00245.1"/>
    </source>
</evidence>
<evidence type="ECO:0000256" key="1">
    <source>
        <dbReference type="ARBA" id="ARBA00022729"/>
    </source>
</evidence>
<dbReference type="InterPro" id="IPR030678">
    <property type="entry name" value="Peptide/Ni-bd"/>
</dbReference>
<feature type="region of interest" description="Disordered" evidence="2">
    <location>
        <begin position="390"/>
        <end position="410"/>
    </location>
</feature>
<dbReference type="PIRSF" id="PIRSF002741">
    <property type="entry name" value="MppA"/>
    <property type="match status" value="1"/>
</dbReference>
<dbReference type="Proteomes" id="UP000029567">
    <property type="component" value="Unassembled WGS sequence"/>
</dbReference>
<dbReference type="GO" id="GO:1904680">
    <property type="term" value="F:peptide transmembrane transporter activity"/>
    <property type="evidence" value="ECO:0007669"/>
    <property type="project" value="TreeGrafter"/>
</dbReference>
<protein>
    <submittedName>
        <fullName evidence="5">Peptide ABC transporter substrate-binding protein</fullName>
    </submittedName>
</protein>
<proteinExistence type="predicted"/>
<accession>A0A0E3BKI2</accession>
<dbReference type="PANTHER" id="PTHR30290">
    <property type="entry name" value="PERIPLASMIC BINDING COMPONENT OF ABC TRANSPORTER"/>
    <property type="match status" value="1"/>
</dbReference>
<dbReference type="AlphaFoldDB" id="A0A0E3BKI2"/>
<dbReference type="SUPFAM" id="SSF53850">
    <property type="entry name" value="Periplasmic binding protein-like II"/>
    <property type="match status" value="1"/>
</dbReference>
<dbReference type="GO" id="GO:0042884">
    <property type="term" value="P:microcin transport"/>
    <property type="evidence" value="ECO:0007669"/>
    <property type="project" value="TreeGrafter"/>
</dbReference>
<dbReference type="RefSeq" id="WP_080747083.1">
    <property type="nucleotide sequence ID" value="NZ_AWTN01000002.1"/>
</dbReference>
<dbReference type="CDD" id="cd08497">
    <property type="entry name" value="MbnE-like"/>
    <property type="match status" value="1"/>
</dbReference>
<dbReference type="Pfam" id="PF00496">
    <property type="entry name" value="SBP_bac_5"/>
    <property type="match status" value="1"/>
</dbReference>
<sequence>MRHWMICSALIVSSQVATPALAAHGYALWGQPRYAADFRHFDYVNPQAPKGGELRMVSNLRYSTFDKYNPFTIKGSPPAYLADMLFETLLTPSLDETATGYGLLAEDVEVAADGLSATFKLRKQARFHNGKPVLAQDVKHSYETLLSKYVSPGYKTLFAEVAACDVLDERTVRFRFKKSNRDLPLTVGALLPVFSRDWGLGADGKPKAFDQVVMDTPIGSGPYKIGPVKFGKDISYVRDPKYWGAALPVRVGLANFDRVTIQIYKDNTARLEALKAGEFDLMRINSAGDWARRLTGRRFASGELVKGAFENKLPSGFQSFFLNTRRELLKDVRVREALGLAYDFEWMSRQMFYGAYQRVHGLFGNTACETTGDPSDAELALLKPYESSLPPGTLGQMAQPPRTDGPDGLRGNLRRAQKLLADAGWTVRDGALRNAKGEPMVLEYLDSSESGVKIVSSWMRNLEKLGITLKVRNVDYALYQQRMDKYDFDIVTLNVPGTHNPGQEYAELFGSAAADVEGASNYVGLKSKAVDAIIAQMAAAKSEQQMLPACHALERIIVHGHYLIPQYYSGTHRMVYDAWKLALPGQIPAYSPGELWAVYAWWAK</sequence>
<dbReference type="InterPro" id="IPR039424">
    <property type="entry name" value="SBP_5"/>
</dbReference>
<dbReference type="Gene3D" id="3.40.190.10">
    <property type="entry name" value="Periplasmic binding protein-like II"/>
    <property type="match status" value="1"/>
</dbReference>
<dbReference type="Gene3D" id="3.10.105.10">
    <property type="entry name" value="Dipeptide-binding Protein, Domain 3"/>
    <property type="match status" value="1"/>
</dbReference>
<dbReference type="GO" id="GO:0043190">
    <property type="term" value="C:ATP-binding cassette (ABC) transporter complex"/>
    <property type="evidence" value="ECO:0007669"/>
    <property type="project" value="InterPro"/>
</dbReference>
<feature type="signal peptide" evidence="3">
    <location>
        <begin position="1"/>
        <end position="22"/>
    </location>
</feature>
<organism evidence="5 6">
    <name type="scientific">Comamonas thiooxydans</name>
    <dbReference type="NCBI Taxonomy" id="363952"/>
    <lineage>
        <taxon>Bacteria</taxon>
        <taxon>Pseudomonadati</taxon>
        <taxon>Pseudomonadota</taxon>
        <taxon>Betaproteobacteria</taxon>
        <taxon>Burkholderiales</taxon>
        <taxon>Comamonadaceae</taxon>
        <taxon>Comamonas</taxon>
    </lineage>
</organism>
<comment type="caution">
    <text evidence="5">The sequence shown here is derived from an EMBL/GenBank/DDBJ whole genome shotgun (WGS) entry which is preliminary data.</text>
</comment>
<name>A0A0E3BKI2_9BURK</name>
<dbReference type="GO" id="GO:0015833">
    <property type="term" value="P:peptide transport"/>
    <property type="evidence" value="ECO:0007669"/>
    <property type="project" value="TreeGrafter"/>
</dbReference>
<feature type="chain" id="PRO_5002409337" evidence="3">
    <location>
        <begin position="23"/>
        <end position="604"/>
    </location>
</feature>
<evidence type="ECO:0000313" key="6">
    <source>
        <dbReference type="Proteomes" id="UP000029567"/>
    </source>
</evidence>
<dbReference type="PANTHER" id="PTHR30290:SF64">
    <property type="entry name" value="ABC TRANSPORTER PERIPLASMIC BINDING PROTEIN"/>
    <property type="match status" value="1"/>
</dbReference>
<feature type="domain" description="Solute-binding protein family 5" evidence="4">
    <location>
        <begin position="102"/>
        <end position="512"/>
    </location>
</feature>
<evidence type="ECO:0000259" key="4">
    <source>
        <dbReference type="Pfam" id="PF00496"/>
    </source>
</evidence>
<dbReference type="EMBL" id="AWTN01000002">
    <property type="protein sequence ID" value="KGH00245.1"/>
    <property type="molecule type" value="Genomic_DNA"/>
</dbReference>
<reference evidence="5 6" key="1">
    <citation type="submission" date="2013-09" db="EMBL/GenBank/DDBJ databases">
        <title>High correlation between genotypes and phenotypes of environmental bacteria Comamonas testosteroni strains.</title>
        <authorList>
            <person name="Liu L."/>
            <person name="Zhu W."/>
            <person name="Xia X."/>
            <person name="Xu B."/>
            <person name="Luo M."/>
            <person name="Wang G."/>
        </authorList>
    </citation>
    <scope>NUCLEOTIDE SEQUENCE [LARGE SCALE GENOMIC DNA]</scope>
    <source>
        <strain evidence="5 6">JL14</strain>
    </source>
</reference>
<dbReference type="GO" id="GO:0030288">
    <property type="term" value="C:outer membrane-bounded periplasmic space"/>
    <property type="evidence" value="ECO:0007669"/>
    <property type="project" value="TreeGrafter"/>
</dbReference>
<keyword evidence="1 3" id="KW-0732">Signal</keyword>